<protein>
    <recommendedName>
        <fullName evidence="3">THUMP domain-containing protein</fullName>
    </recommendedName>
</protein>
<evidence type="ECO:0000259" key="3">
    <source>
        <dbReference type="PROSITE" id="PS51165"/>
    </source>
</evidence>
<feature type="region of interest" description="Disordered" evidence="2">
    <location>
        <begin position="205"/>
        <end position="230"/>
    </location>
</feature>
<feature type="compositionally biased region" description="Basic and acidic residues" evidence="2">
    <location>
        <begin position="120"/>
        <end position="132"/>
    </location>
</feature>
<sequence length="350" mass="38530">MSGEGELGPGSASKGKRKGGYQQGGGGDRKRTRRDFPRGSRGWLLTVSTPGKGREATKELITLLQDFLPPADEEAAGGEAGGVSAALASELSDMRTQIKQFVPIYDVVKSAHFLRLDTPQTDKESKDQAAEMRDEDEDEIMEIPDEEDDSRPSELAWKLFDRTVNTKVANSRFINRLLPIDYICRPHMENFTRLARQLIPRHFTPAPAKPQAEEGKADGESAAVAAPPPPSAPESFCTWKCEFNARSMKTIARKDVYAAIEELIDKRHKVNLTNPDRTILVEVNPRFCGVSVLREWSRFEGYNLGKLLGTVPKTHLGNDVDKKGGKAEKGGRMDVETEDAAAPVQQPGEG</sequence>
<feature type="domain" description="THUMP" evidence="3">
    <location>
        <begin position="162"/>
        <end position="294"/>
    </location>
</feature>
<dbReference type="PANTHER" id="PTHR13452:SF10">
    <property type="entry name" value="THUMP DOMAIN-CONTAINING PROTEIN 1"/>
    <property type="match status" value="1"/>
</dbReference>
<dbReference type="OrthoDB" id="367221at2759"/>
<dbReference type="InterPro" id="IPR040183">
    <property type="entry name" value="THUMPD1-like"/>
</dbReference>
<proteinExistence type="predicted"/>
<keyword evidence="1" id="KW-0694">RNA-binding</keyword>
<feature type="region of interest" description="Disordered" evidence="2">
    <location>
        <begin position="1"/>
        <end position="56"/>
    </location>
</feature>
<feature type="region of interest" description="Disordered" evidence="2">
    <location>
        <begin position="313"/>
        <end position="350"/>
    </location>
</feature>
<dbReference type="Gene3D" id="3.30.2300.10">
    <property type="entry name" value="THUMP superfamily"/>
    <property type="match status" value="1"/>
</dbReference>
<dbReference type="Proteomes" id="UP000041254">
    <property type="component" value="Unassembled WGS sequence"/>
</dbReference>
<dbReference type="PROSITE" id="PS51165">
    <property type="entry name" value="THUMP"/>
    <property type="match status" value="1"/>
</dbReference>
<feature type="region of interest" description="Disordered" evidence="2">
    <location>
        <begin position="118"/>
        <end position="137"/>
    </location>
</feature>
<gene>
    <name evidence="4" type="ORF">Vbra_10831</name>
</gene>
<dbReference type="AlphaFoldDB" id="A0A0G4E8C6"/>
<dbReference type="SUPFAM" id="SSF143437">
    <property type="entry name" value="THUMP domain-like"/>
    <property type="match status" value="1"/>
</dbReference>
<reference evidence="4 5" key="1">
    <citation type="submission" date="2014-11" db="EMBL/GenBank/DDBJ databases">
        <authorList>
            <person name="Zhu J."/>
            <person name="Qi W."/>
            <person name="Song R."/>
        </authorList>
    </citation>
    <scope>NUCLEOTIDE SEQUENCE [LARGE SCALE GENOMIC DNA]</scope>
</reference>
<dbReference type="GO" id="GO:0006400">
    <property type="term" value="P:tRNA modification"/>
    <property type="evidence" value="ECO:0007669"/>
    <property type="project" value="InterPro"/>
</dbReference>
<evidence type="ECO:0000256" key="2">
    <source>
        <dbReference type="SAM" id="MobiDB-lite"/>
    </source>
</evidence>
<dbReference type="OMA" id="ICSELIW"/>
<dbReference type="GO" id="GO:0003723">
    <property type="term" value="F:RNA binding"/>
    <property type="evidence" value="ECO:0007669"/>
    <property type="project" value="UniProtKB-UniRule"/>
</dbReference>
<dbReference type="EMBL" id="CDMY01000013">
    <property type="protein sequence ID" value="CEL91679.1"/>
    <property type="molecule type" value="Genomic_DNA"/>
</dbReference>
<dbReference type="VEuPathDB" id="CryptoDB:Vbra_10831"/>
<dbReference type="Pfam" id="PF02926">
    <property type="entry name" value="THUMP"/>
    <property type="match status" value="1"/>
</dbReference>
<keyword evidence="5" id="KW-1185">Reference proteome</keyword>
<dbReference type="InterPro" id="IPR004114">
    <property type="entry name" value="THUMP_dom"/>
</dbReference>
<dbReference type="InParanoid" id="A0A0G4E8C6"/>
<name>A0A0G4E8C6_VITBC</name>
<dbReference type="CDD" id="cd11717">
    <property type="entry name" value="THUMP_THUMPD1_like"/>
    <property type="match status" value="1"/>
</dbReference>
<dbReference type="PANTHER" id="PTHR13452">
    <property type="entry name" value="THUMP DOMAIN CONTAINING PROTEIN 1-RELATED"/>
    <property type="match status" value="1"/>
</dbReference>
<evidence type="ECO:0000313" key="4">
    <source>
        <dbReference type="EMBL" id="CEL91679.1"/>
    </source>
</evidence>
<evidence type="ECO:0000313" key="5">
    <source>
        <dbReference type="Proteomes" id="UP000041254"/>
    </source>
</evidence>
<organism evidence="4 5">
    <name type="scientific">Vitrella brassicaformis (strain CCMP3155)</name>
    <dbReference type="NCBI Taxonomy" id="1169540"/>
    <lineage>
        <taxon>Eukaryota</taxon>
        <taxon>Sar</taxon>
        <taxon>Alveolata</taxon>
        <taxon>Colpodellida</taxon>
        <taxon>Vitrellaceae</taxon>
        <taxon>Vitrella</taxon>
    </lineage>
</organism>
<accession>A0A0G4E8C6</accession>
<evidence type="ECO:0000256" key="1">
    <source>
        <dbReference type="PROSITE-ProRule" id="PRU00529"/>
    </source>
</evidence>
<feature type="compositionally biased region" description="Basic and acidic residues" evidence="2">
    <location>
        <begin position="316"/>
        <end position="335"/>
    </location>
</feature>